<name>A0A0T6AVL1_9SCAR</name>
<gene>
    <name evidence="3" type="ORF">AMK59_6624</name>
</gene>
<evidence type="ECO:0000313" key="4">
    <source>
        <dbReference type="Proteomes" id="UP000051574"/>
    </source>
</evidence>
<dbReference type="SUPFAM" id="SSF81301">
    <property type="entry name" value="Nucleotidyltransferase"/>
    <property type="match status" value="1"/>
</dbReference>
<dbReference type="Gene3D" id="3.30.460.10">
    <property type="entry name" value="Beta Polymerase, domain 2"/>
    <property type="match status" value="1"/>
</dbReference>
<evidence type="ECO:0000259" key="2">
    <source>
        <dbReference type="Pfam" id="PF22600"/>
    </source>
</evidence>
<sequence length="594" mass="67619">MSIFCILNLKNSQFCKLIDVLKCLKQRQIYANSTSYRSLSQRLGEINGKQNSATFHDVIANRKLEAKRSILVQVQSAQSCKELYTYCNAITPVKQMFHYSTGVEPLHFIIVEFSKEADVSNVLSQSTYAESLQIVPVQSLFLWFKAPVKKNKQKVLKAAKLQIENGTFILNEDDVRHSLKEEKSVSNQMLSLYNSIKLNDISTRLRFIVARQIETALSGLFPHVVVYPFGSSVNGFGRMGCDLDLVLRLNENQSTSADSRLVFHSKAITASERSTSQRHMEVIGDLLQLFLPGCSHVRRILQARVPIIKFYQQLADVECDLSMSNMSGVHMSNLLHLMGEFDSRVRPLVFTVRKWAAEVGLTNSHPGRWITNFSLGLMVLAFLQKPGYAPPVLPGLNLLIKSAGPEDTFITEEGINCTFLRNPERMLDFRRLNTDSLQSLLEQFFVHYSNFDFSMKAVCLNEGSPVTKPDHSPLYIVNPLEQGLNVSKNVSMEELERLKMEMRNATWILESQEVKGMNWGVLSLFDGRRKFGMSPAPRQAKLLEVSTLFETESDGERIEFKSGQVEREISHVKSETKENIKQIEMKSRRRKSRR</sequence>
<dbReference type="Proteomes" id="UP000051574">
    <property type="component" value="Unassembled WGS sequence"/>
</dbReference>
<dbReference type="SUPFAM" id="SSF81631">
    <property type="entry name" value="PAP/OAS1 substrate-binding domain"/>
    <property type="match status" value="1"/>
</dbReference>
<dbReference type="GO" id="GO:0031123">
    <property type="term" value="P:RNA 3'-end processing"/>
    <property type="evidence" value="ECO:0007669"/>
    <property type="project" value="TreeGrafter"/>
</dbReference>
<dbReference type="AlphaFoldDB" id="A0A0T6AVL1"/>
<keyword evidence="4" id="KW-1185">Reference proteome</keyword>
<dbReference type="InterPro" id="IPR043519">
    <property type="entry name" value="NT_sf"/>
</dbReference>
<feature type="compositionally biased region" description="Basic and acidic residues" evidence="1">
    <location>
        <begin position="560"/>
        <end position="586"/>
    </location>
</feature>
<feature type="region of interest" description="Disordered" evidence="1">
    <location>
        <begin position="560"/>
        <end position="594"/>
    </location>
</feature>
<protein>
    <recommendedName>
        <fullName evidence="2">Poly(A) RNA polymerase mitochondrial-like central palm domain-containing protein</fullName>
    </recommendedName>
</protein>
<evidence type="ECO:0000256" key="1">
    <source>
        <dbReference type="SAM" id="MobiDB-lite"/>
    </source>
</evidence>
<comment type="caution">
    <text evidence="3">The sequence shown here is derived from an EMBL/GenBank/DDBJ whole genome shotgun (WGS) entry which is preliminary data.</text>
</comment>
<dbReference type="CDD" id="cd05402">
    <property type="entry name" value="NT_PAP_TUTase"/>
    <property type="match status" value="1"/>
</dbReference>
<feature type="domain" description="Poly(A) RNA polymerase mitochondrial-like central palm" evidence="2">
    <location>
        <begin position="186"/>
        <end position="337"/>
    </location>
</feature>
<accession>A0A0T6AVL1</accession>
<dbReference type="OrthoDB" id="434989at2759"/>
<proteinExistence type="predicted"/>
<dbReference type="PANTHER" id="PTHR12271:SF133">
    <property type="entry name" value="POLY(A) RNA POLYMERASE, MITOCHONDRIAL"/>
    <property type="match status" value="1"/>
</dbReference>
<dbReference type="InterPro" id="IPR054708">
    <property type="entry name" value="MTPAP-like_central"/>
</dbReference>
<dbReference type="EMBL" id="LJIG01022704">
    <property type="protein sequence ID" value="KRT79145.1"/>
    <property type="molecule type" value="Genomic_DNA"/>
</dbReference>
<reference evidence="3 4" key="1">
    <citation type="submission" date="2015-09" db="EMBL/GenBank/DDBJ databases">
        <title>Draft genome of the scarab beetle Oryctes borbonicus.</title>
        <authorList>
            <person name="Meyer J.M."/>
            <person name="Markov G.V."/>
            <person name="Baskaran P."/>
            <person name="Herrmann M."/>
            <person name="Sommer R.J."/>
            <person name="Roedelsperger C."/>
        </authorList>
    </citation>
    <scope>NUCLEOTIDE SEQUENCE [LARGE SCALE GENOMIC DNA]</scope>
    <source>
        <strain evidence="3">OB123</strain>
        <tissue evidence="3">Whole animal</tissue>
    </source>
</reference>
<dbReference type="Pfam" id="PF22600">
    <property type="entry name" value="MTPAP-like_central"/>
    <property type="match status" value="1"/>
</dbReference>
<dbReference type="PANTHER" id="PTHR12271">
    <property type="entry name" value="POLY A POLYMERASE CID PAP -RELATED"/>
    <property type="match status" value="1"/>
</dbReference>
<dbReference type="GO" id="GO:1990817">
    <property type="term" value="F:poly(A) RNA polymerase activity"/>
    <property type="evidence" value="ECO:0007669"/>
    <property type="project" value="TreeGrafter"/>
</dbReference>
<evidence type="ECO:0000313" key="3">
    <source>
        <dbReference type="EMBL" id="KRT79145.1"/>
    </source>
</evidence>
<organism evidence="3 4">
    <name type="scientific">Oryctes borbonicus</name>
    <dbReference type="NCBI Taxonomy" id="1629725"/>
    <lineage>
        <taxon>Eukaryota</taxon>
        <taxon>Metazoa</taxon>
        <taxon>Ecdysozoa</taxon>
        <taxon>Arthropoda</taxon>
        <taxon>Hexapoda</taxon>
        <taxon>Insecta</taxon>
        <taxon>Pterygota</taxon>
        <taxon>Neoptera</taxon>
        <taxon>Endopterygota</taxon>
        <taxon>Coleoptera</taxon>
        <taxon>Polyphaga</taxon>
        <taxon>Scarabaeiformia</taxon>
        <taxon>Scarabaeidae</taxon>
        <taxon>Dynastinae</taxon>
        <taxon>Oryctes</taxon>
    </lineage>
</organism>
<dbReference type="Gene3D" id="1.10.1410.10">
    <property type="match status" value="1"/>
</dbReference>